<name>A0AAD5X659_9FUNG</name>
<reference evidence="2" key="1">
    <citation type="submission" date="2020-05" db="EMBL/GenBank/DDBJ databases">
        <title>Phylogenomic resolution of chytrid fungi.</title>
        <authorList>
            <person name="Stajich J.E."/>
            <person name="Amses K."/>
            <person name="Simmons R."/>
            <person name="Seto K."/>
            <person name="Myers J."/>
            <person name="Bonds A."/>
            <person name="Quandt C.A."/>
            <person name="Barry K."/>
            <person name="Liu P."/>
            <person name="Grigoriev I."/>
            <person name="Longcore J.E."/>
            <person name="James T.Y."/>
        </authorList>
    </citation>
    <scope>NUCLEOTIDE SEQUENCE</scope>
    <source>
        <strain evidence="2">JEL0513</strain>
    </source>
</reference>
<dbReference type="EMBL" id="JADGJH010004539">
    <property type="protein sequence ID" value="KAJ3085436.1"/>
    <property type="molecule type" value="Genomic_DNA"/>
</dbReference>
<sequence>PSDVDGPAQSSTQNYNESYAESRNKKRSLSTSEKGVSDINDTQNCTKLSINKDGATKNHNIPSVPDKSSSSIKSRRIDVGPFDNSDDEEELVTYNAAVEPQFSAHADDVVFKTEGFVHRFAKFESLETDMTEGTFIVRYLRLFLDRLFDGTDIPAPQWGEKSLKASKEHLNRGGKVERQRIGQKTDCIFTTQLSATLGTELIVYEVVGGPSKEDQTKYAKDRRKVFK</sequence>
<feature type="region of interest" description="Disordered" evidence="1">
    <location>
        <begin position="1"/>
        <end position="86"/>
    </location>
</feature>
<feature type="compositionally biased region" description="Polar residues" evidence="1">
    <location>
        <begin position="29"/>
        <end position="49"/>
    </location>
</feature>
<dbReference type="Proteomes" id="UP001211907">
    <property type="component" value="Unassembled WGS sequence"/>
</dbReference>
<proteinExistence type="predicted"/>
<dbReference type="AlphaFoldDB" id="A0AAD5X659"/>
<gene>
    <name evidence="2" type="ORF">HK100_009048</name>
</gene>
<protein>
    <submittedName>
        <fullName evidence="2">Uncharacterized protein</fullName>
    </submittedName>
</protein>
<feature type="compositionally biased region" description="Polar residues" evidence="1">
    <location>
        <begin position="8"/>
        <end position="21"/>
    </location>
</feature>
<evidence type="ECO:0000313" key="2">
    <source>
        <dbReference type="EMBL" id="KAJ3085436.1"/>
    </source>
</evidence>
<organism evidence="2 3">
    <name type="scientific">Physocladia obscura</name>
    <dbReference type="NCBI Taxonomy" id="109957"/>
    <lineage>
        <taxon>Eukaryota</taxon>
        <taxon>Fungi</taxon>
        <taxon>Fungi incertae sedis</taxon>
        <taxon>Chytridiomycota</taxon>
        <taxon>Chytridiomycota incertae sedis</taxon>
        <taxon>Chytridiomycetes</taxon>
        <taxon>Chytridiales</taxon>
        <taxon>Chytriomycetaceae</taxon>
        <taxon>Physocladia</taxon>
    </lineage>
</organism>
<evidence type="ECO:0000313" key="3">
    <source>
        <dbReference type="Proteomes" id="UP001211907"/>
    </source>
</evidence>
<feature type="non-terminal residue" evidence="2">
    <location>
        <position position="227"/>
    </location>
</feature>
<keyword evidence="3" id="KW-1185">Reference proteome</keyword>
<accession>A0AAD5X659</accession>
<feature type="compositionally biased region" description="Low complexity" evidence="1">
    <location>
        <begin position="62"/>
        <end position="72"/>
    </location>
</feature>
<evidence type="ECO:0000256" key="1">
    <source>
        <dbReference type="SAM" id="MobiDB-lite"/>
    </source>
</evidence>
<comment type="caution">
    <text evidence="2">The sequence shown here is derived from an EMBL/GenBank/DDBJ whole genome shotgun (WGS) entry which is preliminary data.</text>
</comment>
<feature type="non-terminal residue" evidence="2">
    <location>
        <position position="1"/>
    </location>
</feature>